<gene>
    <name evidence="1" type="ORF">EGH21_00015</name>
</gene>
<dbReference type="Proteomes" id="UP001430377">
    <property type="component" value="Unassembled WGS sequence"/>
</dbReference>
<dbReference type="RefSeq" id="WP_220616428.1">
    <property type="nucleotide sequence ID" value="NZ_RKLR01000001.1"/>
</dbReference>
<dbReference type="AlphaFoldDB" id="A0AAW4PK22"/>
<protein>
    <submittedName>
        <fullName evidence="1">Uncharacterized protein</fullName>
    </submittedName>
</protein>
<keyword evidence="2" id="KW-1185">Reference proteome</keyword>
<sequence>MTASKAIACERGDVQSELRRAADGIPGVTISGVGSDSVTVEGPEERVALLVRELWTREVSAREYGQHTLAEADRTARTSVQNAV</sequence>
<accession>A0AAW4PK22</accession>
<evidence type="ECO:0000313" key="1">
    <source>
        <dbReference type="EMBL" id="MBX0321401.1"/>
    </source>
</evidence>
<evidence type="ECO:0000313" key="2">
    <source>
        <dbReference type="Proteomes" id="UP001430377"/>
    </source>
</evidence>
<reference evidence="1 2" key="1">
    <citation type="submission" date="2021-06" db="EMBL/GenBank/DDBJ databases">
        <title>Halomicroarcula sp. a new haloarchaeum isolated from saline soil.</title>
        <authorList>
            <person name="Duran-Viseras A."/>
            <person name="Sanchez-Porro C."/>
            <person name="Ventosa A."/>
        </authorList>
    </citation>
    <scope>NUCLEOTIDE SEQUENCE [LARGE SCALE GENOMIC DNA]</scope>
    <source>
        <strain evidence="1 2">F13</strain>
    </source>
</reference>
<organism evidence="1 2">
    <name type="scientific">Haloarcula rubra</name>
    <dbReference type="NCBI Taxonomy" id="2487747"/>
    <lineage>
        <taxon>Archaea</taxon>
        <taxon>Methanobacteriati</taxon>
        <taxon>Methanobacteriota</taxon>
        <taxon>Stenosarchaea group</taxon>
        <taxon>Halobacteria</taxon>
        <taxon>Halobacteriales</taxon>
        <taxon>Haloarculaceae</taxon>
        <taxon>Haloarcula</taxon>
    </lineage>
</organism>
<proteinExistence type="predicted"/>
<comment type="caution">
    <text evidence="1">The sequence shown here is derived from an EMBL/GenBank/DDBJ whole genome shotgun (WGS) entry which is preliminary data.</text>
</comment>
<dbReference type="EMBL" id="RKLR01000001">
    <property type="protein sequence ID" value="MBX0321401.1"/>
    <property type="molecule type" value="Genomic_DNA"/>
</dbReference>
<name>A0AAW4PK22_9EURY</name>